<dbReference type="Proteomes" id="UP000534286">
    <property type="component" value="Unassembled WGS sequence"/>
</dbReference>
<dbReference type="SUPFAM" id="SSF46894">
    <property type="entry name" value="C-terminal effector domain of the bipartite response regulators"/>
    <property type="match status" value="1"/>
</dbReference>
<evidence type="ECO:0000313" key="1">
    <source>
        <dbReference type="EMBL" id="MBB4941168.1"/>
    </source>
</evidence>
<dbReference type="InterPro" id="IPR036388">
    <property type="entry name" value="WH-like_DNA-bd_sf"/>
</dbReference>
<evidence type="ECO:0000313" key="2">
    <source>
        <dbReference type="Proteomes" id="UP000534286"/>
    </source>
</evidence>
<organism evidence="1 2">
    <name type="scientific">Streptosporangium album</name>
    <dbReference type="NCBI Taxonomy" id="47479"/>
    <lineage>
        <taxon>Bacteria</taxon>
        <taxon>Bacillati</taxon>
        <taxon>Actinomycetota</taxon>
        <taxon>Actinomycetes</taxon>
        <taxon>Streptosporangiales</taxon>
        <taxon>Streptosporangiaceae</taxon>
        <taxon>Streptosporangium</taxon>
    </lineage>
</organism>
<comment type="caution">
    <text evidence="1">The sequence shown here is derived from an EMBL/GenBank/DDBJ whole genome shotgun (WGS) entry which is preliminary data.</text>
</comment>
<keyword evidence="1" id="KW-0238">DNA-binding</keyword>
<dbReference type="GO" id="GO:0006355">
    <property type="term" value="P:regulation of DNA-templated transcription"/>
    <property type="evidence" value="ECO:0007669"/>
    <property type="project" value="InterPro"/>
</dbReference>
<dbReference type="Gene3D" id="1.10.10.10">
    <property type="entry name" value="Winged helix-like DNA-binding domain superfamily/Winged helix DNA-binding domain"/>
    <property type="match status" value="1"/>
</dbReference>
<dbReference type="GO" id="GO:0003677">
    <property type="term" value="F:DNA binding"/>
    <property type="evidence" value="ECO:0007669"/>
    <property type="project" value="UniProtKB-KW"/>
</dbReference>
<dbReference type="RefSeq" id="WP_246467923.1">
    <property type="nucleotide sequence ID" value="NZ_BAABEK010000051.1"/>
</dbReference>
<proteinExistence type="predicted"/>
<reference evidence="1 2" key="1">
    <citation type="submission" date="2020-08" db="EMBL/GenBank/DDBJ databases">
        <title>Sequencing the genomes of 1000 actinobacteria strains.</title>
        <authorList>
            <person name="Klenk H.-P."/>
        </authorList>
    </citation>
    <scope>NUCLEOTIDE SEQUENCE [LARGE SCALE GENOMIC DNA]</scope>
    <source>
        <strain evidence="1 2">DSM 43023</strain>
    </source>
</reference>
<dbReference type="EMBL" id="JACHJU010000002">
    <property type="protein sequence ID" value="MBB4941168.1"/>
    <property type="molecule type" value="Genomic_DNA"/>
</dbReference>
<protein>
    <submittedName>
        <fullName evidence="1">DNA-binding SARP family transcriptional activator</fullName>
    </submittedName>
</protein>
<gene>
    <name evidence="1" type="ORF">FHR32_005545</name>
</gene>
<accession>A0A7W7S0Y9</accession>
<dbReference type="InterPro" id="IPR016032">
    <property type="entry name" value="Sig_transdc_resp-reg_C-effctor"/>
</dbReference>
<sequence length="121" mass="12749">MALDLGGQRQMAVPARLLVAGGRAVPASMLIDELWPGEPPAQALSTIQGYVSRLRRAPARARTVLRDELGLDLGATLQRPESDMLSQAAHLDPPTGCRRGRVPAWACCPCASAPPNSAGRA</sequence>
<name>A0A7W7S0Y9_9ACTN</name>
<keyword evidence="2" id="KW-1185">Reference proteome</keyword>
<dbReference type="AlphaFoldDB" id="A0A7W7S0Y9"/>